<evidence type="ECO:0000313" key="10">
    <source>
        <dbReference type="Proteomes" id="UP000077255"/>
    </source>
</evidence>
<comment type="subcellular location">
    <subcellularLocation>
        <location evidence="1">Cell inner membrane</location>
        <topology evidence="1">Single-pass membrane protein</topology>
    </subcellularLocation>
</comment>
<dbReference type="AlphaFoldDB" id="A0A160N405"/>
<dbReference type="Pfam" id="PF07963">
    <property type="entry name" value="N_methyl"/>
    <property type="match status" value="1"/>
</dbReference>
<dbReference type="PROSITE" id="PS00409">
    <property type="entry name" value="PROKAR_NTER_METHYL"/>
    <property type="match status" value="1"/>
</dbReference>
<dbReference type="PANTHER" id="PTHR38779">
    <property type="entry name" value="TYPE II SECRETION SYSTEM PROTEIN I-RELATED"/>
    <property type="match status" value="1"/>
</dbReference>
<keyword evidence="3" id="KW-1003">Cell membrane</keyword>
<evidence type="ECO:0000256" key="3">
    <source>
        <dbReference type="ARBA" id="ARBA00022475"/>
    </source>
</evidence>
<dbReference type="Proteomes" id="UP000077255">
    <property type="component" value="Chromosome"/>
</dbReference>
<reference evidence="9 10" key="1">
    <citation type="submission" date="2016-02" db="EMBL/GenBank/DDBJ databases">
        <title>Complete genome sequencing and analysis of ATSB10, Dyella thiooxydans isolated from rhizosphere soil of sunflower (Helianthus annuus L.).</title>
        <authorList>
            <person name="Lee Y."/>
            <person name="Hwangbo K."/>
            <person name="Chung H."/>
            <person name="Yoo J."/>
            <person name="Kim K.Y."/>
            <person name="Sa T.M."/>
            <person name="Um Y."/>
            <person name="Madhaiyan M."/>
        </authorList>
    </citation>
    <scope>NUCLEOTIDE SEQUENCE [LARGE SCALE GENOMIC DNA]</scope>
    <source>
        <strain evidence="9 10">ATSB10</strain>
    </source>
</reference>
<keyword evidence="8" id="KW-0472">Membrane</keyword>
<dbReference type="NCBIfam" id="TIGR02532">
    <property type="entry name" value="IV_pilin_GFxxxE"/>
    <property type="match status" value="1"/>
</dbReference>
<evidence type="ECO:0000256" key="8">
    <source>
        <dbReference type="ARBA" id="ARBA00023136"/>
    </source>
</evidence>
<dbReference type="OrthoDB" id="7864109at2"/>
<dbReference type="PANTHER" id="PTHR38779:SF2">
    <property type="entry name" value="TYPE II SECRETION SYSTEM PROTEIN I-RELATED"/>
    <property type="match status" value="1"/>
</dbReference>
<evidence type="ECO:0000256" key="6">
    <source>
        <dbReference type="ARBA" id="ARBA00022692"/>
    </source>
</evidence>
<evidence type="ECO:0000313" key="9">
    <source>
        <dbReference type="EMBL" id="AND70736.1"/>
    </source>
</evidence>
<sequence length="144" mass="15768">MKMSRRQRGFSLIEVIAALLLLAIAFTALMKVAGGAIDLTHRAAQRSEAAMWARSLLDSTFVIEPPQTGTRTGRFDKRYHWQLQVTPWTPEGKPPPNPPLQLYRLDLDVRWSEGGHEQDARFSTLRAGMPIGAGTGADAGGGGR</sequence>
<keyword evidence="7" id="KW-1133">Transmembrane helix</keyword>
<dbReference type="KEGG" id="dtx:ATSB10_32820"/>
<dbReference type="RefSeq" id="WP_063673730.1">
    <property type="nucleotide sequence ID" value="NZ_CP014841.1"/>
</dbReference>
<dbReference type="GO" id="GO:0015627">
    <property type="term" value="C:type II protein secretion system complex"/>
    <property type="evidence" value="ECO:0007669"/>
    <property type="project" value="InterPro"/>
</dbReference>
<keyword evidence="10" id="KW-1185">Reference proteome</keyword>
<gene>
    <name evidence="9" type="ORF">ATSB10_32820</name>
</gene>
<dbReference type="GO" id="GO:0005886">
    <property type="term" value="C:plasma membrane"/>
    <property type="evidence" value="ECO:0007669"/>
    <property type="project" value="UniProtKB-SubCell"/>
</dbReference>
<evidence type="ECO:0000256" key="4">
    <source>
        <dbReference type="ARBA" id="ARBA00022481"/>
    </source>
</evidence>
<keyword evidence="6" id="KW-0812">Transmembrane</keyword>
<evidence type="ECO:0008006" key="11">
    <source>
        <dbReference type="Google" id="ProtNLM"/>
    </source>
</evidence>
<keyword evidence="5" id="KW-0997">Cell inner membrane</keyword>
<keyword evidence="4" id="KW-0488">Methylation</keyword>
<dbReference type="GO" id="GO:0015628">
    <property type="term" value="P:protein secretion by the type II secretion system"/>
    <property type="evidence" value="ECO:0007669"/>
    <property type="project" value="InterPro"/>
</dbReference>
<evidence type="ECO:0000256" key="7">
    <source>
        <dbReference type="ARBA" id="ARBA00022989"/>
    </source>
</evidence>
<dbReference type="InterPro" id="IPR012902">
    <property type="entry name" value="N_methyl_site"/>
</dbReference>
<dbReference type="EMBL" id="CP014841">
    <property type="protein sequence ID" value="AND70736.1"/>
    <property type="molecule type" value="Genomic_DNA"/>
</dbReference>
<evidence type="ECO:0000256" key="2">
    <source>
        <dbReference type="ARBA" id="ARBA00008358"/>
    </source>
</evidence>
<name>A0A160N405_9GAMM</name>
<comment type="similarity">
    <text evidence="2">Belongs to the GSP I family.</text>
</comment>
<proteinExistence type="inferred from homology"/>
<evidence type="ECO:0000256" key="5">
    <source>
        <dbReference type="ARBA" id="ARBA00022519"/>
    </source>
</evidence>
<protein>
    <recommendedName>
        <fullName evidence="11">General secretion pathway protein I</fullName>
    </recommendedName>
</protein>
<accession>A0A160N405</accession>
<dbReference type="PATRIC" id="fig|445710.3.peg.3283"/>
<organism evidence="9 10">
    <name type="scientific">Dyella thiooxydans</name>
    <dbReference type="NCBI Taxonomy" id="445710"/>
    <lineage>
        <taxon>Bacteria</taxon>
        <taxon>Pseudomonadati</taxon>
        <taxon>Pseudomonadota</taxon>
        <taxon>Gammaproteobacteria</taxon>
        <taxon>Lysobacterales</taxon>
        <taxon>Rhodanobacteraceae</taxon>
        <taxon>Dyella</taxon>
    </lineage>
</organism>
<dbReference type="InterPro" id="IPR010052">
    <property type="entry name" value="T2SS_protein-GspI"/>
</dbReference>
<evidence type="ECO:0000256" key="1">
    <source>
        <dbReference type="ARBA" id="ARBA00004377"/>
    </source>
</evidence>
<dbReference type="STRING" id="445710.ATSB10_32820"/>